<evidence type="ECO:0000256" key="1">
    <source>
        <dbReference type="ARBA" id="ARBA00023015"/>
    </source>
</evidence>
<dbReference type="PANTHER" id="PTHR43537">
    <property type="entry name" value="TRANSCRIPTIONAL REGULATOR, GNTR FAMILY"/>
    <property type="match status" value="1"/>
</dbReference>
<keyword evidence="3" id="KW-0804">Transcription</keyword>
<dbReference type="InterPro" id="IPR036390">
    <property type="entry name" value="WH_DNA-bd_sf"/>
</dbReference>
<evidence type="ECO:0000256" key="2">
    <source>
        <dbReference type="ARBA" id="ARBA00023125"/>
    </source>
</evidence>
<dbReference type="SMART" id="SM00345">
    <property type="entry name" value="HTH_GNTR"/>
    <property type="match status" value="1"/>
</dbReference>
<dbReference type="Gene3D" id="1.20.120.530">
    <property type="entry name" value="GntR ligand-binding domain-like"/>
    <property type="match status" value="1"/>
</dbReference>
<proteinExistence type="predicted"/>
<comment type="caution">
    <text evidence="5">The sequence shown here is derived from an EMBL/GenBank/DDBJ whole genome shotgun (WGS) entry which is preliminary data.</text>
</comment>
<dbReference type="InterPro" id="IPR000524">
    <property type="entry name" value="Tscrpt_reg_HTH_GntR"/>
</dbReference>
<evidence type="ECO:0000313" key="5">
    <source>
        <dbReference type="EMBL" id="MBP2330468.1"/>
    </source>
</evidence>
<dbReference type="PROSITE" id="PS50949">
    <property type="entry name" value="HTH_GNTR"/>
    <property type="match status" value="1"/>
</dbReference>
<dbReference type="Pfam" id="PF07729">
    <property type="entry name" value="FCD"/>
    <property type="match status" value="1"/>
</dbReference>
<dbReference type="Gene3D" id="1.10.10.10">
    <property type="entry name" value="Winged helix-like DNA-binding domain superfamily/Winged helix DNA-binding domain"/>
    <property type="match status" value="1"/>
</dbReference>
<dbReference type="SUPFAM" id="SSF46785">
    <property type="entry name" value="Winged helix' DNA-binding domain"/>
    <property type="match status" value="1"/>
</dbReference>
<dbReference type="RefSeq" id="WP_209647074.1">
    <property type="nucleotide sequence ID" value="NZ_JAGINW010000001.1"/>
</dbReference>
<dbReference type="EMBL" id="JAGINW010000001">
    <property type="protein sequence ID" value="MBP2330468.1"/>
    <property type="molecule type" value="Genomic_DNA"/>
</dbReference>
<dbReference type="SUPFAM" id="SSF48008">
    <property type="entry name" value="GntR ligand-binding domain-like"/>
    <property type="match status" value="1"/>
</dbReference>
<dbReference type="InterPro" id="IPR036388">
    <property type="entry name" value="WH-like_DNA-bd_sf"/>
</dbReference>
<dbReference type="PRINTS" id="PR00035">
    <property type="entry name" value="HTHGNTR"/>
</dbReference>
<accession>A0ABS4U1E3</accession>
<dbReference type="PANTHER" id="PTHR43537:SF45">
    <property type="entry name" value="GNTR FAMILY REGULATORY PROTEIN"/>
    <property type="match status" value="1"/>
</dbReference>
<evidence type="ECO:0000313" key="6">
    <source>
        <dbReference type="Proteomes" id="UP001519332"/>
    </source>
</evidence>
<dbReference type="Proteomes" id="UP001519332">
    <property type="component" value="Unassembled WGS sequence"/>
</dbReference>
<dbReference type="InterPro" id="IPR011711">
    <property type="entry name" value="GntR_C"/>
</dbReference>
<evidence type="ECO:0000259" key="4">
    <source>
        <dbReference type="PROSITE" id="PS50949"/>
    </source>
</evidence>
<keyword evidence="2 5" id="KW-0238">DNA-binding</keyword>
<organism evidence="5 6">
    <name type="scientific">Kibdelosporangium banguiense</name>
    <dbReference type="NCBI Taxonomy" id="1365924"/>
    <lineage>
        <taxon>Bacteria</taxon>
        <taxon>Bacillati</taxon>
        <taxon>Actinomycetota</taxon>
        <taxon>Actinomycetes</taxon>
        <taxon>Pseudonocardiales</taxon>
        <taxon>Pseudonocardiaceae</taxon>
        <taxon>Kibdelosporangium</taxon>
    </lineage>
</organism>
<protein>
    <submittedName>
        <fullName evidence="5">DNA-binding GntR family transcriptional regulator</fullName>
    </submittedName>
</protein>
<dbReference type="GO" id="GO:0003677">
    <property type="term" value="F:DNA binding"/>
    <property type="evidence" value="ECO:0007669"/>
    <property type="project" value="UniProtKB-KW"/>
</dbReference>
<sequence length="223" mass="25409">MTTPLRDTIYLSLRDEVLSGQWAVHERFTEPALARRLGVSRTPVREALTRLLADGLIRREEYGYSVVVPDMGAIRDLYEVRIAVELRGITRCIENPSIKHSPSALAQELEYWYGLRADPPAPTTEFVLEDERFHTALLASSGNRELVATLESVNRRIRYIRMYDFIVEGRIETSIAEHIDIMENVQSGELEKALRLLHEHIGASLEIVVERATRAISARHMTS</sequence>
<feature type="domain" description="HTH gntR-type" evidence="4">
    <location>
        <begin position="3"/>
        <end position="71"/>
    </location>
</feature>
<gene>
    <name evidence="5" type="ORF">JOF56_010853</name>
</gene>
<name>A0ABS4U1E3_9PSEU</name>
<dbReference type="SMART" id="SM00895">
    <property type="entry name" value="FCD"/>
    <property type="match status" value="1"/>
</dbReference>
<dbReference type="Pfam" id="PF00392">
    <property type="entry name" value="GntR"/>
    <property type="match status" value="1"/>
</dbReference>
<reference evidence="5 6" key="1">
    <citation type="submission" date="2021-03" db="EMBL/GenBank/DDBJ databases">
        <title>Sequencing the genomes of 1000 actinobacteria strains.</title>
        <authorList>
            <person name="Klenk H.-P."/>
        </authorList>
    </citation>
    <scope>NUCLEOTIDE SEQUENCE [LARGE SCALE GENOMIC DNA]</scope>
    <source>
        <strain evidence="5 6">DSM 46670</strain>
    </source>
</reference>
<evidence type="ECO:0000256" key="3">
    <source>
        <dbReference type="ARBA" id="ARBA00023163"/>
    </source>
</evidence>
<keyword evidence="6" id="KW-1185">Reference proteome</keyword>
<dbReference type="CDD" id="cd07377">
    <property type="entry name" value="WHTH_GntR"/>
    <property type="match status" value="1"/>
</dbReference>
<keyword evidence="1" id="KW-0805">Transcription regulation</keyword>
<dbReference type="InterPro" id="IPR008920">
    <property type="entry name" value="TF_FadR/GntR_C"/>
</dbReference>